<dbReference type="NCBIfam" id="TIGR00639">
    <property type="entry name" value="PurN"/>
    <property type="match status" value="1"/>
</dbReference>
<feature type="binding site" evidence="6">
    <location>
        <position position="106"/>
    </location>
    <ligand>
        <name>(6R)-10-formyltetrahydrofolate</name>
        <dbReference type="ChEBI" id="CHEBI:195366"/>
    </ligand>
</feature>
<feature type="site" description="Raises pKa of active site His" evidence="6">
    <location>
        <position position="147"/>
    </location>
</feature>
<comment type="similarity">
    <text evidence="4 6">Belongs to the GART family.</text>
</comment>
<evidence type="ECO:0000256" key="1">
    <source>
        <dbReference type="ARBA" id="ARBA00005054"/>
    </source>
</evidence>
<name>A0A378K641_LEGPN</name>
<feature type="binding site" evidence="6">
    <location>
        <position position="64"/>
    </location>
    <ligand>
        <name>(6R)-10-formyltetrahydrofolate</name>
        <dbReference type="ChEBI" id="CHEBI:195366"/>
    </ligand>
</feature>
<dbReference type="Proteomes" id="UP000254631">
    <property type="component" value="Unassembled WGS sequence"/>
</dbReference>
<dbReference type="GO" id="GO:0004644">
    <property type="term" value="F:phosphoribosylglycinamide formyltransferase activity"/>
    <property type="evidence" value="ECO:0007669"/>
    <property type="project" value="UniProtKB-UniRule"/>
</dbReference>
<dbReference type="AlphaFoldDB" id="A0A378K641"/>
<feature type="binding site" evidence="6">
    <location>
        <begin position="12"/>
        <end position="14"/>
    </location>
    <ligand>
        <name>N(1)-(5-phospho-beta-D-ribosyl)glycinamide</name>
        <dbReference type="ChEBI" id="CHEBI:143788"/>
    </ligand>
</feature>
<dbReference type="EMBL" id="UGOL01000001">
    <property type="protein sequence ID" value="STX79810.1"/>
    <property type="molecule type" value="Genomic_DNA"/>
</dbReference>
<proteinExistence type="inferred from homology"/>
<reference evidence="8 9" key="1">
    <citation type="submission" date="2018-06" db="EMBL/GenBank/DDBJ databases">
        <authorList>
            <consortium name="Pathogen Informatics"/>
            <person name="Doyle S."/>
        </authorList>
    </citation>
    <scope>NUCLEOTIDE SEQUENCE [LARGE SCALE GENOMIC DNA]</scope>
    <source>
        <strain evidence="8 9">NCTC12000</strain>
    </source>
</reference>
<dbReference type="RefSeq" id="WP_027220046.1">
    <property type="nucleotide sequence ID" value="NZ_JBPZJI010000001.1"/>
</dbReference>
<dbReference type="InterPro" id="IPR036477">
    <property type="entry name" value="Formyl_transf_N_sf"/>
</dbReference>
<dbReference type="InterPro" id="IPR001555">
    <property type="entry name" value="GART_AS"/>
</dbReference>
<dbReference type="PANTHER" id="PTHR43369">
    <property type="entry name" value="PHOSPHORIBOSYLGLYCINAMIDE FORMYLTRANSFERASE"/>
    <property type="match status" value="1"/>
</dbReference>
<keyword evidence="3 6" id="KW-0658">Purine biosynthesis</keyword>
<dbReference type="GO" id="GO:0005737">
    <property type="term" value="C:cytoplasm"/>
    <property type="evidence" value="ECO:0007669"/>
    <property type="project" value="TreeGrafter"/>
</dbReference>
<evidence type="ECO:0000256" key="2">
    <source>
        <dbReference type="ARBA" id="ARBA00022679"/>
    </source>
</evidence>
<dbReference type="EC" id="2.1.2.2" evidence="6"/>
<dbReference type="UniPathway" id="UPA00074">
    <property type="reaction ID" value="UER00126"/>
</dbReference>
<dbReference type="InterPro" id="IPR002376">
    <property type="entry name" value="Formyl_transf_N"/>
</dbReference>
<gene>
    <name evidence="6 8" type="primary">purN</name>
    <name evidence="8" type="ORF">NCTC12000_01805</name>
</gene>
<feature type="binding site" evidence="6">
    <location>
        <begin position="89"/>
        <end position="92"/>
    </location>
    <ligand>
        <name>(6R)-10-formyltetrahydrofolate</name>
        <dbReference type="ChEBI" id="CHEBI:195366"/>
    </ligand>
</feature>
<dbReference type="Pfam" id="PF00551">
    <property type="entry name" value="Formyl_trans_N"/>
    <property type="match status" value="1"/>
</dbReference>
<sequence length="192" mass="20900">MIRLGILGSTRGTNMLALVDAINEGTLKAKIELVISNKPDAIILERAKSFGLNAQFVNPEGLNRIDFDKKVSGILINHQIDLIVLIGYMRILSADFVNKWNNQVINVHPSLLPAFAGKMDMDVHQAVLDSGLKETGCTIHFVTEEVDAGPVILQKKCPVLEGDTAQTLKARVQQLEGMALVDAINLIASKGF</sequence>
<dbReference type="InterPro" id="IPR004607">
    <property type="entry name" value="GART"/>
</dbReference>
<evidence type="ECO:0000259" key="7">
    <source>
        <dbReference type="Pfam" id="PF00551"/>
    </source>
</evidence>
<dbReference type="Gene3D" id="3.40.50.170">
    <property type="entry name" value="Formyl transferase, N-terminal domain"/>
    <property type="match status" value="1"/>
</dbReference>
<evidence type="ECO:0000256" key="5">
    <source>
        <dbReference type="ARBA" id="ARBA00047664"/>
    </source>
</evidence>
<dbReference type="SUPFAM" id="SSF53328">
    <property type="entry name" value="Formyltransferase"/>
    <property type="match status" value="1"/>
</dbReference>
<dbReference type="HAMAP" id="MF_01930">
    <property type="entry name" value="PurN"/>
    <property type="match status" value="1"/>
</dbReference>
<dbReference type="FunFam" id="3.40.50.170:FF:000013">
    <property type="entry name" value="Phosphoribosylamine-glycine ligase"/>
    <property type="match status" value="1"/>
</dbReference>
<comment type="function">
    <text evidence="6">Catalyzes the transfer of a formyl group from 10-formyltetrahydrofolate to 5-phospho-ribosyl-glycinamide (GAR), producing 5-phospho-ribosyl-N-formylglycinamide (FGAR) and tetrahydrofolate.</text>
</comment>
<accession>A0A378K641</accession>
<evidence type="ECO:0000256" key="3">
    <source>
        <dbReference type="ARBA" id="ARBA00022755"/>
    </source>
</evidence>
<evidence type="ECO:0000313" key="8">
    <source>
        <dbReference type="EMBL" id="STX79810.1"/>
    </source>
</evidence>
<evidence type="ECO:0000313" key="9">
    <source>
        <dbReference type="Proteomes" id="UP000254631"/>
    </source>
</evidence>
<evidence type="ECO:0000256" key="6">
    <source>
        <dbReference type="HAMAP-Rule" id="MF_01930"/>
    </source>
</evidence>
<dbReference type="GO" id="GO:0006189">
    <property type="term" value="P:'de novo' IMP biosynthetic process"/>
    <property type="evidence" value="ECO:0007669"/>
    <property type="project" value="UniProtKB-UniRule"/>
</dbReference>
<dbReference type="PROSITE" id="PS00373">
    <property type="entry name" value="GART"/>
    <property type="match status" value="1"/>
</dbReference>
<comment type="pathway">
    <text evidence="1 6">Purine metabolism; IMP biosynthesis via de novo pathway; N(2)-formyl-N(1)-(5-phospho-D-ribosyl)glycinamide from N(1)-(5-phospho-D-ribosyl)glycinamide (10-formyl THF route): step 1/1.</text>
</comment>
<keyword evidence="2 6" id="KW-0808">Transferase</keyword>
<dbReference type="PANTHER" id="PTHR43369:SF2">
    <property type="entry name" value="PHOSPHORIBOSYLGLYCINAMIDE FORMYLTRANSFERASE"/>
    <property type="match status" value="1"/>
</dbReference>
<protein>
    <recommendedName>
        <fullName evidence="6">Phosphoribosylglycinamide formyltransferase</fullName>
        <ecNumber evidence="6">2.1.2.2</ecNumber>
    </recommendedName>
    <alternativeName>
        <fullName evidence="6">5'-phosphoribosylglycinamide transformylase</fullName>
    </alternativeName>
    <alternativeName>
        <fullName evidence="6">GAR transformylase</fullName>
        <shortName evidence="6">GART</shortName>
    </alternativeName>
</protein>
<comment type="catalytic activity">
    <reaction evidence="5 6">
        <text>N(1)-(5-phospho-beta-D-ribosyl)glycinamide + (6R)-10-formyltetrahydrofolate = N(2)-formyl-N(1)-(5-phospho-beta-D-ribosyl)glycinamide + (6S)-5,6,7,8-tetrahydrofolate + H(+)</text>
        <dbReference type="Rhea" id="RHEA:15053"/>
        <dbReference type="ChEBI" id="CHEBI:15378"/>
        <dbReference type="ChEBI" id="CHEBI:57453"/>
        <dbReference type="ChEBI" id="CHEBI:143788"/>
        <dbReference type="ChEBI" id="CHEBI:147286"/>
        <dbReference type="ChEBI" id="CHEBI:195366"/>
        <dbReference type="EC" id="2.1.2.2"/>
    </reaction>
</comment>
<feature type="domain" description="Formyl transferase N-terminal" evidence="7">
    <location>
        <begin position="5"/>
        <end position="184"/>
    </location>
</feature>
<evidence type="ECO:0000256" key="4">
    <source>
        <dbReference type="ARBA" id="ARBA00038440"/>
    </source>
</evidence>
<organism evidence="8 9">
    <name type="scientific">Legionella pneumophila</name>
    <dbReference type="NCBI Taxonomy" id="446"/>
    <lineage>
        <taxon>Bacteria</taxon>
        <taxon>Pseudomonadati</taxon>
        <taxon>Pseudomonadota</taxon>
        <taxon>Gammaproteobacteria</taxon>
        <taxon>Legionellales</taxon>
        <taxon>Legionellaceae</taxon>
        <taxon>Legionella</taxon>
    </lineage>
</organism>
<feature type="active site" description="Proton donor" evidence="6">
    <location>
        <position position="108"/>
    </location>
</feature>
<dbReference type="CDD" id="cd08645">
    <property type="entry name" value="FMT_core_GART"/>
    <property type="match status" value="1"/>
</dbReference>